<evidence type="ECO:0000313" key="3">
    <source>
        <dbReference type="Proteomes" id="UP000199607"/>
    </source>
</evidence>
<dbReference type="PANTHER" id="PTHR36840">
    <property type="entry name" value="BLL5714 PROTEIN"/>
    <property type="match status" value="1"/>
</dbReference>
<feature type="transmembrane region" description="Helical" evidence="1">
    <location>
        <begin position="357"/>
        <end position="374"/>
    </location>
</feature>
<accession>A0A1I4CRZ1</accession>
<dbReference type="InterPro" id="IPR010640">
    <property type="entry name" value="Low_temperature_requirement_A"/>
</dbReference>
<dbReference type="Proteomes" id="UP000199607">
    <property type="component" value="Unassembled WGS sequence"/>
</dbReference>
<feature type="transmembrane region" description="Helical" evidence="1">
    <location>
        <begin position="303"/>
        <end position="320"/>
    </location>
</feature>
<protein>
    <submittedName>
        <fullName evidence="2">Low temperature requirement protein LtrA</fullName>
    </submittedName>
</protein>
<sequence>MSTESRSSVVYGGEIDDAERAVTPLELFFDLVFVFGFTQVSSYLTHHLTWGGLARGAALLAALWWAWVGYSWLTGTVRAEDDLFARVTILAAMAAMLVVALAVPEAFGDSAVLFGLAYLVVRLLHVVLYAVAVPETQTAVRRVLPGFLGGPVLLVVAGFFDGAIQAGLWVAALALDYGIVFVRGVDGFHVTVSHFVERHRLVVIIALGESLIAIGIGAEDLPLDASLVGTALLGITLVVAFWWLYFDYIVLAAESRLAAEPEATRPALARDSYSYIHLLIVGSIVFVALGIEQTIAHLGDPLDVIPAVALCGGCGLYLFGHTAFRLRDHRTVSYLRLGAGVVAVALVPVVLRIPSVVALATLTALFVGVAVYETRWSTYRNRLRTTGSKSD</sequence>
<feature type="transmembrane region" description="Helical" evidence="1">
    <location>
        <begin position="83"/>
        <end position="104"/>
    </location>
</feature>
<feature type="transmembrane region" description="Helical" evidence="1">
    <location>
        <begin position="332"/>
        <end position="351"/>
    </location>
</feature>
<evidence type="ECO:0000256" key="1">
    <source>
        <dbReference type="SAM" id="Phobius"/>
    </source>
</evidence>
<evidence type="ECO:0000313" key="2">
    <source>
        <dbReference type="EMBL" id="SFK83049.1"/>
    </source>
</evidence>
<keyword evidence="3" id="KW-1185">Reference proteome</keyword>
<dbReference type="RefSeq" id="WP_089867261.1">
    <property type="nucleotide sequence ID" value="NZ_FOTC01000001.1"/>
</dbReference>
<dbReference type="AlphaFoldDB" id="A0A1I4CRZ1"/>
<keyword evidence="1" id="KW-1133">Transmembrane helix</keyword>
<feature type="transmembrane region" description="Helical" evidence="1">
    <location>
        <begin position="27"/>
        <end position="46"/>
    </location>
</feature>
<keyword evidence="1" id="KW-0812">Transmembrane</keyword>
<feature type="transmembrane region" description="Helical" evidence="1">
    <location>
        <begin position="52"/>
        <end position="71"/>
    </location>
</feature>
<dbReference type="EMBL" id="FOTC01000001">
    <property type="protein sequence ID" value="SFK83049.1"/>
    <property type="molecule type" value="Genomic_DNA"/>
</dbReference>
<dbReference type="Pfam" id="PF06772">
    <property type="entry name" value="LtrA"/>
    <property type="match status" value="1"/>
</dbReference>
<feature type="transmembrane region" description="Helical" evidence="1">
    <location>
        <begin position="143"/>
        <end position="160"/>
    </location>
</feature>
<feature type="transmembrane region" description="Helical" evidence="1">
    <location>
        <begin position="201"/>
        <end position="218"/>
    </location>
</feature>
<name>A0A1I4CRZ1_9EURY</name>
<feature type="transmembrane region" description="Helical" evidence="1">
    <location>
        <begin position="166"/>
        <end position="189"/>
    </location>
</feature>
<proteinExistence type="predicted"/>
<dbReference type="PANTHER" id="PTHR36840:SF1">
    <property type="entry name" value="BLL5714 PROTEIN"/>
    <property type="match status" value="1"/>
</dbReference>
<keyword evidence="1" id="KW-0472">Membrane</keyword>
<organism evidence="2 3">
    <name type="scientific">Halogranum rubrum</name>
    <dbReference type="NCBI Taxonomy" id="553466"/>
    <lineage>
        <taxon>Archaea</taxon>
        <taxon>Methanobacteriati</taxon>
        <taxon>Methanobacteriota</taxon>
        <taxon>Stenosarchaea group</taxon>
        <taxon>Halobacteria</taxon>
        <taxon>Halobacteriales</taxon>
        <taxon>Haloferacaceae</taxon>
    </lineage>
</organism>
<feature type="transmembrane region" description="Helical" evidence="1">
    <location>
        <begin position="272"/>
        <end position="291"/>
    </location>
</feature>
<feature type="transmembrane region" description="Helical" evidence="1">
    <location>
        <begin position="230"/>
        <end position="251"/>
    </location>
</feature>
<dbReference type="STRING" id="553466.SAMN04487950_1318"/>
<gene>
    <name evidence="2" type="ORF">SAMN04487950_1318</name>
</gene>
<reference evidence="3" key="1">
    <citation type="submission" date="2016-10" db="EMBL/GenBank/DDBJ databases">
        <authorList>
            <person name="Varghese N."/>
            <person name="Submissions S."/>
        </authorList>
    </citation>
    <scope>NUCLEOTIDE SEQUENCE [LARGE SCALE GENOMIC DNA]</scope>
    <source>
        <strain evidence="3">CGMCC 1.7738</strain>
    </source>
</reference>
<feature type="transmembrane region" description="Helical" evidence="1">
    <location>
        <begin position="110"/>
        <end position="131"/>
    </location>
</feature>